<comment type="caution">
    <text evidence="3">The sequence shown here is derived from an EMBL/GenBank/DDBJ whole genome shotgun (WGS) entry which is preliminary data.</text>
</comment>
<proteinExistence type="predicted"/>
<dbReference type="InterPro" id="IPR052900">
    <property type="entry name" value="Phospholipid_Metab_Enz"/>
</dbReference>
<dbReference type="InterPro" id="IPR029052">
    <property type="entry name" value="Metallo-depent_PP-like"/>
</dbReference>
<dbReference type="PANTHER" id="PTHR43606:SF2">
    <property type="entry name" value="ALKALINE PHOSPHATASE FAMILY PROTEIN (AFU_ORTHOLOGUE AFUA_5G03860)"/>
    <property type="match status" value="1"/>
</dbReference>
<dbReference type="Pfam" id="PF09423">
    <property type="entry name" value="PhoD"/>
    <property type="match status" value="1"/>
</dbReference>
<keyword evidence="4" id="KW-1185">Reference proteome</keyword>
<dbReference type="eggNOG" id="COG3540">
    <property type="taxonomic scope" value="Bacteria"/>
</dbReference>
<dbReference type="EMBL" id="AAPI01000002">
    <property type="protein sequence ID" value="EAS47672.1"/>
    <property type="molecule type" value="Genomic_DNA"/>
</dbReference>
<dbReference type="Gene3D" id="3.60.21.70">
    <property type="entry name" value="PhoD-like phosphatase"/>
    <property type="match status" value="1"/>
</dbReference>
<protein>
    <submittedName>
        <fullName evidence="3">Alkaline phosphatase, putative</fullName>
    </submittedName>
</protein>
<dbReference type="CDD" id="cd07389">
    <property type="entry name" value="MPP_PhoD"/>
    <property type="match status" value="1"/>
</dbReference>
<name>Q1YT15_9GAMM</name>
<evidence type="ECO:0000259" key="1">
    <source>
        <dbReference type="Pfam" id="PF09423"/>
    </source>
</evidence>
<dbReference type="OrthoDB" id="327733at2"/>
<dbReference type="Gene3D" id="2.60.40.380">
    <property type="entry name" value="Purple acid phosphatase-like, N-terminal"/>
    <property type="match status" value="1"/>
</dbReference>
<dbReference type="InterPro" id="IPR018946">
    <property type="entry name" value="PhoD-like_MPP"/>
</dbReference>
<evidence type="ECO:0000313" key="4">
    <source>
        <dbReference type="Proteomes" id="UP000005555"/>
    </source>
</evidence>
<dbReference type="Pfam" id="PF16655">
    <property type="entry name" value="PhoD_N"/>
    <property type="match status" value="1"/>
</dbReference>
<dbReference type="PANTHER" id="PTHR43606">
    <property type="entry name" value="PHOSPHATASE, PUTATIVE (AFU_ORTHOLOGUE AFUA_6G08710)-RELATED"/>
    <property type="match status" value="1"/>
</dbReference>
<feature type="domain" description="PhoD-like phosphatase metallophosphatase" evidence="1">
    <location>
        <begin position="147"/>
        <end position="590"/>
    </location>
</feature>
<dbReference type="InterPro" id="IPR032093">
    <property type="entry name" value="PhoD_N"/>
</dbReference>
<dbReference type="InterPro" id="IPR006311">
    <property type="entry name" value="TAT_signal"/>
</dbReference>
<organism evidence="3 4">
    <name type="scientific">gamma proteobacterium HTCC2207</name>
    <dbReference type="NCBI Taxonomy" id="314287"/>
    <lineage>
        <taxon>Bacteria</taxon>
        <taxon>Pseudomonadati</taxon>
        <taxon>Pseudomonadota</taxon>
        <taxon>Gammaproteobacteria</taxon>
        <taxon>Cellvibrionales</taxon>
        <taxon>Porticoccaceae</taxon>
        <taxon>SAR92 clade</taxon>
    </lineage>
</organism>
<reference evidence="3 4" key="1">
    <citation type="submission" date="2006-03" db="EMBL/GenBank/DDBJ databases">
        <authorList>
            <person name="Giovannoni S.J."/>
            <person name="Cho J.-C."/>
            <person name="Ferriera S."/>
            <person name="Johnson J."/>
            <person name="Kravitz S."/>
            <person name="Halpern A."/>
            <person name="Remington K."/>
            <person name="Beeson K."/>
            <person name="Tran B."/>
            <person name="Rogers Y.-H."/>
            <person name="Friedman R."/>
            <person name="Venter J.C."/>
        </authorList>
    </citation>
    <scope>NUCLEOTIDE SEQUENCE [LARGE SCALE GENOMIC DNA]</scope>
    <source>
        <strain evidence="3 4">HTCC2207</strain>
    </source>
</reference>
<feature type="domain" description="Phospholipase D N-terminal" evidence="2">
    <location>
        <begin position="44"/>
        <end position="135"/>
    </location>
</feature>
<dbReference type="SUPFAM" id="SSF56300">
    <property type="entry name" value="Metallo-dependent phosphatases"/>
    <property type="match status" value="1"/>
</dbReference>
<dbReference type="AlphaFoldDB" id="Q1YT15"/>
<evidence type="ECO:0000313" key="3">
    <source>
        <dbReference type="EMBL" id="EAS47672.1"/>
    </source>
</evidence>
<gene>
    <name evidence="3" type="ORF">GB2207_02672</name>
</gene>
<dbReference type="Proteomes" id="UP000005555">
    <property type="component" value="Unassembled WGS sequence"/>
</dbReference>
<dbReference type="InterPro" id="IPR038607">
    <property type="entry name" value="PhoD-like_sf"/>
</dbReference>
<dbReference type="HOGENOM" id="CLU_015982_1_0_6"/>
<accession>Q1YT15</accession>
<sequence length="619" mass="68736">MNQNLPKKASINRRQLLKGMSASLGLLALRGFEVQAAAPAYFTHGVASGDPLADRVILWTRLIPGSGEHGTINCQWQVAKDRAFKQIVSTGMTSTNSERDYTVKIDAAGLNPNSGYFYRFLSDGQLASPIGRTRTLPEGNIDQIRLGITSCSNYPQGYFNVYRHMAETDIDLVLHLGDYIYEYAEGVYSNKVATGQLGRKVEPTNEILSLEDYRMRYGLYRTDKDLQLVHGRHPFICVWDDHELANDSWKEGAENHSADEGDFGARMRSARQAYHEWMPIRTGAQGDQSAIFRSFKLGNLADLIMLDTRLHGRDQPLDYAKDLPMHSALFQLSASGEGSLISEEASAGVPADQLKRITMPFDFTSGTPTPVNDYATIKDLTAETLPQGWYYLPDSQSFKQQALVEPHRTILGADQEQWLDSQLQASSQRGAIWQVIGQQVLMGKLRLPVLTNEQLKIDQAEPYIREIMEMMQVLAPDQMPFNLDAWDGYAACRDRVFSSFAEHGTNPVVLAGDTHNAWAFNLAGSNGQAVGVEVGTPGVSSPGLETYLPTDPGELGKAIQDVSGELFAVDTARRGWSEMTLTPEAMTNQWHFVSTVLDRNYSVESSPIQYCKAGNKHFS</sequence>
<dbReference type="STRING" id="314287.GB2207_02672"/>
<evidence type="ECO:0000259" key="2">
    <source>
        <dbReference type="Pfam" id="PF16655"/>
    </source>
</evidence>
<dbReference type="PROSITE" id="PS51318">
    <property type="entry name" value="TAT"/>
    <property type="match status" value="1"/>
</dbReference>